<dbReference type="InterPro" id="IPR029068">
    <property type="entry name" value="Glyas_Bleomycin-R_OHBP_Dase"/>
</dbReference>
<dbReference type="SUPFAM" id="SSF54593">
    <property type="entry name" value="Glyoxalase/Bleomycin resistance protein/Dihydroxybiphenyl dioxygenase"/>
    <property type="match status" value="1"/>
</dbReference>
<reference evidence="3 4" key="1">
    <citation type="submission" date="2021-03" db="EMBL/GenBank/DDBJ databases">
        <title>Whole genome shotgun sequence of Actinoplanes toevensis NBRC 105298.</title>
        <authorList>
            <person name="Komaki H."/>
            <person name="Tamura T."/>
        </authorList>
    </citation>
    <scope>NUCLEOTIDE SEQUENCE [LARGE SCALE GENOMIC DNA]</scope>
    <source>
        <strain evidence="3 4">NBRC 105298</strain>
    </source>
</reference>
<dbReference type="CDD" id="cd06587">
    <property type="entry name" value="VOC"/>
    <property type="match status" value="1"/>
</dbReference>
<dbReference type="PANTHER" id="PTHR43048:SF3">
    <property type="entry name" value="METHYLMALONYL-COA EPIMERASE, MITOCHONDRIAL"/>
    <property type="match status" value="1"/>
</dbReference>
<proteinExistence type="predicted"/>
<dbReference type="GO" id="GO:0004493">
    <property type="term" value="F:methylmalonyl-CoA epimerase activity"/>
    <property type="evidence" value="ECO:0007669"/>
    <property type="project" value="TreeGrafter"/>
</dbReference>
<accession>A0A919W4A5</accession>
<dbReference type="RefSeq" id="WP_213009515.1">
    <property type="nucleotide sequence ID" value="NZ_BOQN01000070.1"/>
</dbReference>
<evidence type="ECO:0000313" key="4">
    <source>
        <dbReference type="Proteomes" id="UP000677082"/>
    </source>
</evidence>
<name>A0A919W4A5_9ACTN</name>
<dbReference type="Gene3D" id="3.10.180.10">
    <property type="entry name" value="2,3-Dihydroxybiphenyl 1,2-Dioxygenase, domain 1"/>
    <property type="match status" value="1"/>
</dbReference>
<comment type="caution">
    <text evidence="3">The sequence shown here is derived from an EMBL/GenBank/DDBJ whole genome shotgun (WGS) entry which is preliminary data.</text>
</comment>
<dbReference type="GO" id="GO:0046872">
    <property type="term" value="F:metal ion binding"/>
    <property type="evidence" value="ECO:0007669"/>
    <property type="project" value="UniProtKB-KW"/>
</dbReference>
<dbReference type="PROSITE" id="PS51819">
    <property type="entry name" value="VOC"/>
    <property type="match status" value="1"/>
</dbReference>
<dbReference type="Proteomes" id="UP000677082">
    <property type="component" value="Unassembled WGS sequence"/>
</dbReference>
<dbReference type="AlphaFoldDB" id="A0A919W4A5"/>
<evidence type="ECO:0000259" key="2">
    <source>
        <dbReference type="PROSITE" id="PS51819"/>
    </source>
</evidence>
<dbReference type="InterPro" id="IPR004360">
    <property type="entry name" value="Glyas_Fos-R_dOase_dom"/>
</dbReference>
<dbReference type="EMBL" id="BOQN01000070">
    <property type="protein sequence ID" value="GIM93709.1"/>
    <property type="molecule type" value="Genomic_DNA"/>
</dbReference>
<gene>
    <name evidence="3" type="ORF">Ato02nite_055020</name>
</gene>
<organism evidence="3 4">
    <name type="scientific">Paractinoplanes toevensis</name>
    <dbReference type="NCBI Taxonomy" id="571911"/>
    <lineage>
        <taxon>Bacteria</taxon>
        <taxon>Bacillati</taxon>
        <taxon>Actinomycetota</taxon>
        <taxon>Actinomycetes</taxon>
        <taxon>Micromonosporales</taxon>
        <taxon>Micromonosporaceae</taxon>
        <taxon>Paractinoplanes</taxon>
    </lineage>
</organism>
<dbReference type="InterPro" id="IPR037523">
    <property type="entry name" value="VOC_core"/>
</dbReference>
<dbReference type="InterPro" id="IPR051785">
    <property type="entry name" value="MMCE/EMCE_epimerase"/>
</dbReference>
<feature type="domain" description="VOC" evidence="2">
    <location>
        <begin position="7"/>
        <end position="127"/>
    </location>
</feature>
<keyword evidence="1" id="KW-0479">Metal-binding</keyword>
<evidence type="ECO:0000256" key="1">
    <source>
        <dbReference type="ARBA" id="ARBA00022723"/>
    </source>
</evidence>
<dbReference type="GO" id="GO:0046491">
    <property type="term" value="P:L-methylmalonyl-CoA metabolic process"/>
    <property type="evidence" value="ECO:0007669"/>
    <property type="project" value="TreeGrafter"/>
</dbReference>
<dbReference type="Pfam" id="PF00903">
    <property type="entry name" value="Glyoxalase"/>
    <property type="match status" value="1"/>
</dbReference>
<sequence length="130" mass="13973">MTSPTDGTVDVRYLVDDVRAAIDFYTSHLGFTPGRVFLPAFADVQRGHLRLLLSGPTSSAGRAMPDGRRPEPGGWNRIHLLVDDIDAEVARLHAAGVEFRSDVVSGPGGRQIVLDDPAGNPVELFQPAGR</sequence>
<protein>
    <submittedName>
        <fullName evidence="3">Glyoxalase</fullName>
    </submittedName>
</protein>
<dbReference type="PANTHER" id="PTHR43048">
    <property type="entry name" value="METHYLMALONYL-COA EPIMERASE"/>
    <property type="match status" value="1"/>
</dbReference>
<keyword evidence="4" id="KW-1185">Reference proteome</keyword>
<evidence type="ECO:0000313" key="3">
    <source>
        <dbReference type="EMBL" id="GIM93709.1"/>
    </source>
</evidence>